<protein>
    <submittedName>
        <fullName evidence="1">Uncharacterized protein</fullName>
    </submittedName>
</protein>
<dbReference type="AlphaFoldDB" id="A0AAG5DM90"/>
<dbReference type="Proteomes" id="UP000075880">
    <property type="component" value="Unassembled WGS sequence"/>
</dbReference>
<organism evidence="1 2">
    <name type="scientific">Anopheles atroparvus</name>
    <name type="common">European mosquito</name>
    <dbReference type="NCBI Taxonomy" id="41427"/>
    <lineage>
        <taxon>Eukaryota</taxon>
        <taxon>Metazoa</taxon>
        <taxon>Ecdysozoa</taxon>
        <taxon>Arthropoda</taxon>
        <taxon>Hexapoda</taxon>
        <taxon>Insecta</taxon>
        <taxon>Pterygota</taxon>
        <taxon>Neoptera</taxon>
        <taxon>Endopterygota</taxon>
        <taxon>Diptera</taxon>
        <taxon>Nematocera</taxon>
        <taxon>Culicoidea</taxon>
        <taxon>Culicidae</taxon>
        <taxon>Anophelinae</taxon>
        <taxon>Anopheles</taxon>
    </lineage>
</organism>
<keyword evidence="2" id="KW-1185">Reference proteome</keyword>
<accession>A0AAG5DM90</accession>
<reference evidence="1" key="1">
    <citation type="submission" date="2024-04" db="UniProtKB">
        <authorList>
            <consortium name="EnsemblMetazoa"/>
        </authorList>
    </citation>
    <scope>IDENTIFICATION</scope>
    <source>
        <strain evidence="1">EBRO</strain>
    </source>
</reference>
<proteinExistence type="predicted"/>
<evidence type="ECO:0000313" key="2">
    <source>
        <dbReference type="Proteomes" id="UP000075880"/>
    </source>
</evidence>
<dbReference type="EnsemblMetazoa" id="ENSAATROPT013252">
    <property type="protein sequence ID" value="ENSAATROPP012045"/>
    <property type="gene ID" value="ENSAATROPG010783"/>
</dbReference>
<sequence length="106" mass="12583">MLSYRPRIRHSTEVRQKERGKEIKISKIAAFQQHRRWAKGLRYINYHRYRRYGRGAVIRSCPAISTYRTQRTSLPTRTTLTMSYSSGTPVEVTGTCRRRTSMVCRR</sequence>
<evidence type="ECO:0000313" key="1">
    <source>
        <dbReference type="EnsemblMetazoa" id="ENSAATROPP012045"/>
    </source>
</evidence>
<name>A0AAG5DM90_ANOAO</name>